<dbReference type="EMBL" id="JXMS01000001">
    <property type="protein sequence ID" value="OBQ57681.1"/>
    <property type="molecule type" value="Genomic_DNA"/>
</dbReference>
<dbReference type="InterPro" id="IPR058624">
    <property type="entry name" value="MdtA-like_HH"/>
</dbReference>
<comment type="similarity">
    <text evidence="2">Belongs to the membrane fusion protein (MFP) (TC 8.A.1) family.</text>
</comment>
<dbReference type="Gene3D" id="2.40.420.20">
    <property type="match status" value="1"/>
</dbReference>
<dbReference type="PANTHER" id="PTHR30469">
    <property type="entry name" value="MULTIDRUG RESISTANCE PROTEIN MDTA"/>
    <property type="match status" value="1"/>
</dbReference>
<dbReference type="Gene3D" id="2.40.30.170">
    <property type="match status" value="1"/>
</dbReference>
<dbReference type="AlphaFoldDB" id="A0A1B7XQ87"/>
<dbReference type="InterPro" id="IPR058627">
    <property type="entry name" value="MdtA-like_C"/>
</dbReference>
<dbReference type="STRING" id="1560234.SP90_01240"/>
<dbReference type="Proteomes" id="UP000091979">
    <property type="component" value="Unassembled WGS sequence"/>
</dbReference>
<dbReference type="GO" id="GO:0015562">
    <property type="term" value="F:efflux transmembrane transporter activity"/>
    <property type="evidence" value="ECO:0007669"/>
    <property type="project" value="TreeGrafter"/>
</dbReference>
<dbReference type="PROSITE" id="PS51257">
    <property type="entry name" value="PROKAR_LIPOPROTEIN"/>
    <property type="match status" value="1"/>
</dbReference>
<proteinExistence type="inferred from homology"/>
<evidence type="ECO:0000259" key="5">
    <source>
        <dbReference type="Pfam" id="PF25876"/>
    </source>
</evidence>
<dbReference type="SUPFAM" id="SSF111369">
    <property type="entry name" value="HlyD-like secretion proteins"/>
    <property type="match status" value="1"/>
</dbReference>
<dbReference type="RefSeq" id="WP_066851740.1">
    <property type="nucleotide sequence ID" value="NZ_JXMS01000001.1"/>
</dbReference>
<dbReference type="GO" id="GO:1990281">
    <property type="term" value="C:efflux pump complex"/>
    <property type="evidence" value="ECO:0007669"/>
    <property type="project" value="TreeGrafter"/>
</dbReference>
<comment type="subcellular location">
    <subcellularLocation>
        <location evidence="1">Cell envelope</location>
    </subcellularLocation>
</comment>
<dbReference type="Gene3D" id="1.10.287.470">
    <property type="entry name" value="Helix hairpin bin"/>
    <property type="match status" value="1"/>
</dbReference>
<evidence type="ECO:0000259" key="7">
    <source>
        <dbReference type="Pfam" id="PF25954"/>
    </source>
</evidence>
<keyword evidence="3" id="KW-0813">Transport</keyword>
<keyword evidence="4" id="KW-0175">Coiled coil</keyword>
<feature type="coiled-coil region" evidence="4">
    <location>
        <begin position="127"/>
        <end position="161"/>
    </location>
</feature>
<evidence type="ECO:0000259" key="8">
    <source>
        <dbReference type="Pfam" id="PF25967"/>
    </source>
</evidence>
<evidence type="ECO:0000313" key="10">
    <source>
        <dbReference type="Proteomes" id="UP000091979"/>
    </source>
</evidence>
<feature type="domain" description="CusB-like beta-barrel" evidence="7">
    <location>
        <begin position="208"/>
        <end position="276"/>
    </location>
</feature>
<dbReference type="PATRIC" id="fig|1560234.3.peg.258"/>
<name>A0A1B7XQ87_9BACT</name>
<dbReference type="InterPro" id="IPR006143">
    <property type="entry name" value="RND_pump_MFP"/>
</dbReference>
<dbReference type="PANTHER" id="PTHR30469:SF20">
    <property type="entry name" value="EFFLUX RND TRANSPORTER PERIPLASMIC ADAPTOR SUBUNIT"/>
    <property type="match status" value="1"/>
</dbReference>
<accession>A0A1B7XQ87</accession>
<evidence type="ECO:0000256" key="2">
    <source>
        <dbReference type="ARBA" id="ARBA00009477"/>
    </source>
</evidence>
<evidence type="ECO:0000259" key="6">
    <source>
        <dbReference type="Pfam" id="PF25917"/>
    </source>
</evidence>
<evidence type="ECO:0000256" key="3">
    <source>
        <dbReference type="ARBA" id="ARBA00022448"/>
    </source>
</evidence>
<feature type="domain" description="Multidrug resistance protein MdtA-like C-terminal permuted SH3" evidence="8">
    <location>
        <begin position="287"/>
        <end position="345"/>
    </location>
</feature>
<comment type="caution">
    <text evidence="9">The sequence shown here is derived from an EMBL/GenBank/DDBJ whole genome shotgun (WGS) entry which is preliminary data.</text>
</comment>
<keyword evidence="10" id="KW-1185">Reference proteome</keyword>
<dbReference type="Pfam" id="PF25967">
    <property type="entry name" value="RND-MFP_C"/>
    <property type="match status" value="1"/>
</dbReference>
<protein>
    <submittedName>
        <fullName evidence="9">Uncharacterized protein</fullName>
    </submittedName>
</protein>
<evidence type="ECO:0000256" key="1">
    <source>
        <dbReference type="ARBA" id="ARBA00004196"/>
    </source>
</evidence>
<evidence type="ECO:0000313" key="9">
    <source>
        <dbReference type="EMBL" id="OBQ57681.1"/>
    </source>
</evidence>
<dbReference type="Pfam" id="PF25954">
    <property type="entry name" value="Beta-barrel_RND_2"/>
    <property type="match status" value="1"/>
</dbReference>
<sequence length="361" mass="39665">MFRKAGIITLCLVALLTGCKEEEVVEVVRPVKAMKIEPAAQVATRIFPGKVEATSEVALAFRVSGQLTHYPVTMGQYVETGSLIAELDTTDYKIQVRGLEAQLFGAEAALKEAYLSYTRYSKLFAENNAAKASYDQAEATYKTTEAKVKSLTEQLNKAKTDLAYTSLRAPFSGYISAKYMDNYQTIQSGQPVVKLQDIDMLEVTVGLPDNLVIRQNDLQNITVQLEAFPDRQIEAQVKELALDAEAETRTYPLTVQFRRPEDVNFLPGMAANVTLHFAERGMSAHYVLPETAVVANSEGLSTVWVYDKATSSVERRPVSLGQVFSSGIEVVDGLKQGEWVVTAGAHYLSSGQKVRLADSGK</sequence>
<dbReference type="Pfam" id="PF25876">
    <property type="entry name" value="HH_MFP_RND"/>
    <property type="match status" value="1"/>
</dbReference>
<evidence type="ECO:0000256" key="4">
    <source>
        <dbReference type="SAM" id="Coils"/>
    </source>
</evidence>
<feature type="domain" description="Multidrug resistance protein MdtA-like alpha-helical hairpin" evidence="5">
    <location>
        <begin position="99"/>
        <end position="165"/>
    </location>
</feature>
<feature type="domain" description="Multidrug resistance protein MdtA-like barrel-sandwich hybrid" evidence="6">
    <location>
        <begin position="57"/>
        <end position="191"/>
    </location>
</feature>
<dbReference type="Gene3D" id="2.40.50.100">
    <property type="match status" value="1"/>
</dbReference>
<gene>
    <name evidence="9" type="ORF">SP90_01240</name>
</gene>
<dbReference type="OrthoDB" id="9772050at2"/>
<dbReference type="InterPro" id="IPR058625">
    <property type="entry name" value="MdtA-like_BSH"/>
</dbReference>
<dbReference type="Pfam" id="PF25917">
    <property type="entry name" value="BSH_RND"/>
    <property type="match status" value="1"/>
</dbReference>
<dbReference type="NCBIfam" id="TIGR01730">
    <property type="entry name" value="RND_mfp"/>
    <property type="match status" value="1"/>
</dbReference>
<organism evidence="9 10">
    <name type="scientific">Halodesulfovibrio spirochaetisodalis</name>
    <dbReference type="NCBI Taxonomy" id="1560234"/>
    <lineage>
        <taxon>Bacteria</taxon>
        <taxon>Pseudomonadati</taxon>
        <taxon>Thermodesulfobacteriota</taxon>
        <taxon>Desulfovibrionia</taxon>
        <taxon>Desulfovibrionales</taxon>
        <taxon>Desulfovibrionaceae</taxon>
        <taxon>Halodesulfovibrio</taxon>
    </lineage>
</organism>
<reference evidence="9 10" key="1">
    <citation type="submission" date="2015-01" db="EMBL/GenBank/DDBJ databases">
        <title>Desulfovibrio sp. JC271 draft genome sequence.</title>
        <authorList>
            <person name="Shivani Y."/>
            <person name="Subhash Y."/>
            <person name="Sasikala C."/>
            <person name="Ramana C.V."/>
        </authorList>
    </citation>
    <scope>NUCLEOTIDE SEQUENCE [LARGE SCALE GENOMIC DNA]</scope>
    <source>
        <strain evidence="9 10">JC271</strain>
    </source>
</reference>
<dbReference type="InterPro" id="IPR058792">
    <property type="entry name" value="Beta-barrel_RND_2"/>
</dbReference>